<feature type="region of interest" description="Disordered" evidence="6">
    <location>
        <begin position="881"/>
        <end position="951"/>
    </location>
</feature>
<dbReference type="PROSITE" id="PS50056">
    <property type="entry name" value="TYR_PHOSPHATASE_2"/>
    <property type="match status" value="1"/>
</dbReference>
<feature type="compositionally biased region" description="Low complexity" evidence="6">
    <location>
        <begin position="24"/>
        <end position="37"/>
    </location>
</feature>
<evidence type="ECO:0000256" key="6">
    <source>
        <dbReference type="SAM" id="MobiDB-lite"/>
    </source>
</evidence>
<feature type="compositionally biased region" description="Basic and acidic residues" evidence="6">
    <location>
        <begin position="76"/>
        <end position="87"/>
    </location>
</feature>
<dbReference type="InterPro" id="IPR051281">
    <property type="entry name" value="Dual-spec_lipid-protein_phosph"/>
</dbReference>
<feature type="region of interest" description="Disordered" evidence="6">
    <location>
        <begin position="981"/>
        <end position="1009"/>
    </location>
</feature>
<dbReference type="PANTHER" id="PTHR12305:SF96">
    <property type="entry name" value="PHOSPHATIDYLINOSITOL 3,4,5-TRISPHOSPHATE 3-PHOSPHATASE AND PROTEIN-TYROSINE-PHOSPHATASE PTEN2A"/>
    <property type="match status" value="1"/>
</dbReference>
<dbReference type="GO" id="GO:0005829">
    <property type="term" value="C:cytosol"/>
    <property type="evidence" value="ECO:0007669"/>
    <property type="project" value="TreeGrafter"/>
</dbReference>
<feature type="region of interest" description="Disordered" evidence="6">
    <location>
        <begin position="149"/>
        <end position="168"/>
    </location>
</feature>
<dbReference type="STRING" id="69332.A0A388LCB8"/>
<dbReference type="PROSITE" id="PS51181">
    <property type="entry name" value="PPASE_TENSIN"/>
    <property type="match status" value="1"/>
</dbReference>
<dbReference type="SMART" id="SM01326">
    <property type="entry name" value="PTEN_C2"/>
    <property type="match status" value="1"/>
</dbReference>
<feature type="compositionally biased region" description="Low complexity" evidence="6">
    <location>
        <begin position="599"/>
        <end position="645"/>
    </location>
</feature>
<protein>
    <recommendedName>
        <fullName evidence="12">Phosphatidylinositol-3,4,5-trisphosphate 3-phosphatase</fullName>
    </recommendedName>
</protein>
<feature type="domain" description="C2 tensin-type" evidence="9">
    <location>
        <begin position="448"/>
        <end position="575"/>
    </location>
</feature>
<proteinExistence type="inferred from homology"/>
<feature type="compositionally biased region" description="Acidic residues" evidence="6">
    <location>
        <begin position="695"/>
        <end position="705"/>
    </location>
</feature>
<dbReference type="AlphaFoldDB" id="A0A388LCB8"/>
<dbReference type="OrthoDB" id="266663at2759"/>
<accession>A0A388LCB8</accession>
<dbReference type="CDD" id="cd14509">
    <property type="entry name" value="PTP_PTEN"/>
    <property type="match status" value="1"/>
</dbReference>
<dbReference type="Proteomes" id="UP000265515">
    <property type="component" value="Unassembled WGS sequence"/>
</dbReference>
<dbReference type="EMBL" id="BFEA01000333">
    <property type="protein sequence ID" value="GBG79959.1"/>
    <property type="molecule type" value="Genomic_DNA"/>
</dbReference>
<dbReference type="FunFam" id="3.90.190.10:FF:000053">
    <property type="entry name" value="Phosphatidylinositol 3,4,5-trisphosphate 3-phosphatase TPTE2"/>
    <property type="match status" value="1"/>
</dbReference>
<evidence type="ECO:0000256" key="5">
    <source>
        <dbReference type="ARBA" id="ARBA00023098"/>
    </source>
</evidence>
<dbReference type="InterPro" id="IPR029023">
    <property type="entry name" value="Tensin_phosphatase"/>
</dbReference>
<feature type="region of interest" description="Disordered" evidence="6">
    <location>
        <begin position="204"/>
        <end position="228"/>
    </location>
</feature>
<dbReference type="InterPro" id="IPR000387">
    <property type="entry name" value="Tyr_Pase_dom"/>
</dbReference>
<reference evidence="10 11" key="1">
    <citation type="journal article" date="2018" name="Cell">
        <title>The Chara Genome: Secondary Complexity and Implications for Plant Terrestrialization.</title>
        <authorList>
            <person name="Nishiyama T."/>
            <person name="Sakayama H."/>
            <person name="Vries J.D."/>
            <person name="Buschmann H."/>
            <person name="Saint-Marcoux D."/>
            <person name="Ullrich K.K."/>
            <person name="Haas F.B."/>
            <person name="Vanderstraeten L."/>
            <person name="Becker D."/>
            <person name="Lang D."/>
            <person name="Vosolsobe S."/>
            <person name="Rombauts S."/>
            <person name="Wilhelmsson P.K.I."/>
            <person name="Janitza P."/>
            <person name="Kern R."/>
            <person name="Heyl A."/>
            <person name="Rumpler F."/>
            <person name="Villalobos L.I.A.C."/>
            <person name="Clay J.M."/>
            <person name="Skokan R."/>
            <person name="Toyoda A."/>
            <person name="Suzuki Y."/>
            <person name="Kagoshima H."/>
            <person name="Schijlen E."/>
            <person name="Tajeshwar N."/>
            <person name="Catarino B."/>
            <person name="Hetherington A.J."/>
            <person name="Saltykova A."/>
            <person name="Bonnot C."/>
            <person name="Breuninger H."/>
            <person name="Symeonidi A."/>
            <person name="Radhakrishnan G.V."/>
            <person name="Van Nieuwerburgh F."/>
            <person name="Deforce D."/>
            <person name="Chang C."/>
            <person name="Karol K.G."/>
            <person name="Hedrich R."/>
            <person name="Ulvskov P."/>
            <person name="Glockner G."/>
            <person name="Delwiche C.F."/>
            <person name="Petrasek J."/>
            <person name="Van de Peer Y."/>
            <person name="Friml J."/>
            <person name="Beilby M."/>
            <person name="Dolan L."/>
            <person name="Kohara Y."/>
            <person name="Sugano S."/>
            <person name="Fujiyama A."/>
            <person name="Delaux P.-M."/>
            <person name="Quint M."/>
            <person name="TheiBen G."/>
            <person name="Hagemann M."/>
            <person name="Harholt J."/>
            <person name="Dunand C."/>
            <person name="Zachgo S."/>
            <person name="Langdale J."/>
            <person name="Maumus F."/>
            <person name="Straeten D.V.D."/>
            <person name="Gould S.B."/>
            <person name="Rensing S.A."/>
        </authorList>
    </citation>
    <scope>NUCLEOTIDE SEQUENCE [LARGE SCALE GENOMIC DNA]</scope>
    <source>
        <strain evidence="10 11">S276</strain>
    </source>
</reference>
<feature type="region of interest" description="Disordered" evidence="6">
    <location>
        <begin position="722"/>
        <end position="789"/>
    </location>
</feature>
<organism evidence="10 11">
    <name type="scientific">Chara braunii</name>
    <name type="common">Braun's stonewort</name>
    <dbReference type="NCBI Taxonomy" id="69332"/>
    <lineage>
        <taxon>Eukaryota</taxon>
        <taxon>Viridiplantae</taxon>
        <taxon>Streptophyta</taxon>
        <taxon>Charophyceae</taxon>
        <taxon>Charales</taxon>
        <taxon>Characeae</taxon>
        <taxon>Chara</taxon>
    </lineage>
</organism>
<evidence type="ECO:0008006" key="12">
    <source>
        <dbReference type="Google" id="ProtNLM"/>
    </source>
</evidence>
<sequence>MSSDAGVVTAHADRDGNVGPNKEAAAVAPQQREAAAQTAFQSFSKGFSSLKALNVLQRDSSGKRGGGPAARASAAPREEGLPLKDGGKQCQQLDSDIKEKENKSAGAGGVPGGGGGGGGVAGGVSSTFNLFSQGLAGIKSSPLLSMRGSSLLPSRGGGGGGSRSSPSKVPIIEMSVEDSAAVAAAGLGSSPTAAAAAAFGNNNNNLNAPPSAPPSATPSRSPRSALQDSPLGLFTKGLSTMKNSAIKSVTTRARHLVSQNKRRYQEDGFDLDMSYITENVIAMGFPAGDISSGLFGYMEGFYRNHMEEVIRFFDTHHKGCYKVYNLCSERLYDASLFEGKVACFPFDDHNCPPLQMLMAFCESAYAWLRAGMDNVVVVHCKAGMARTGLMICCLLLFLKFFAMAEEAIAYFNSKRCVDGLALVIPSQQRYVKYFERILRDMNGETPKAQKHILRGIRLHRCPYWIRPAIAIYDHNGLVFSTRKHPRTRDLMPDDLWHNAPRKGVVVFALPGERCVAELCGDFKVCFHDRHGDFSCWLNTEMMDSRQMLTIRELDAFDKRRLPSPGLVVEIVVLDGDAAAAAAAAAAAGPPSGSATNPAGTRSGDSGVRDSSSSSSSSRRLGSSPPGIRSSSTTSNSSGGNRVVVRGVEEATTDSRVLRQQHPGGAAASSVVSVGGGAAEVGGALMGGTGSKQDDIFSDSESEESGDAASRRAAALTKLGGVVGSANGRANDGQMGGDDDGRRLPGGGGAAAAGAFAKEGGGAAVGNGNGKGRQVGGGAEMSAPAPAPPSTSIAAAAMANIVGGVKNAMDSLSRLGIANSGTMSAGGGGSNSRAAVGVGVDGEGGGGAATSTAGSGGKPAASNALLQGRLAGDAGMVPASGGGGAVLGSSPSRTTDAISSPSSQRLSAPVLPGGTGTPSSSLEGPSAGSTARQSPFPSSPLPSAGLENADARAISPVPPLSAIGANDGGGASLLSAVEMSAPFAATTTPPQRGTPPPPSAAGVTDPVGLGERWSRISSGALDVGRPGRESLDDRTAEEVLHSFTPSSDFKALAADASVFTFGEDDDLESDEEEED</sequence>
<dbReference type="InterPro" id="IPR045101">
    <property type="entry name" value="PTP_PTEN"/>
</dbReference>
<feature type="compositionally biased region" description="Polar residues" evidence="6">
    <location>
        <begin position="916"/>
        <end position="935"/>
    </location>
</feature>
<feature type="domain" description="Tyrosine specific protein phosphatases" evidence="7">
    <location>
        <begin position="355"/>
        <end position="415"/>
    </location>
</feature>
<dbReference type="Gene3D" id="3.90.190.10">
    <property type="entry name" value="Protein tyrosine phosphatase superfamily"/>
    <property type="match status" value="1"/>
</dbReference>
<dbReference type="InterPro" id="IPR055183">
    <property type="entry name" value="PTEN2A/B_C2"/>
</dbReference>
<evidence type="ECO:0000256" key="3">
    <source>
        <dbReference type="ARBA" id="ARBA00022801"/>
    </source>
</evidence>
<dbReference type="GO" id="GO:0016314">
    <property type="term" value="F:phosphatidylinositol-3,4,5-trisphosphate 3-phosphatase activity"/>
    <property type="evidence" value="ECO:0007669"/>
    <property type="project" value="UniProtKB-EC"/>
</dbReference>
<dbReference type="Gramene" id="GBG79959">
    <property type="protein sequence ID" value="GBG79959"/>
    <property type="gene ID" value="CBR_g30221"/>
</dbReference>
<dbReference type="PANTHER" id="PTHR12305">
    <property type="entry name" value="PHOSPHATASE WITH HOMOLOGY TO TENSIN"/>
    <property type="match status" value="1"/>
</dbReference>
<evidence type="ECO:0000313" key="11">
    <source>
        <dbReference type="Proteomes" id="UP000265515"/>
    </source>
</evidence>
<comment type="caution">
    <text evidence="10">The sequence shown here is derived from an EMBL/GenBank/DDBJ whole genome shotgun (WGS) entry which is preliminary data.</text>
</comment>
<feature type="compositionally biased region" description="Polar residues" evidence="6">
    <location>
        <begin position="892"/>
        <end position="905"/>
    </location>
</feature>
<keyword evidence="5" id="KW-0443">Lipid metabolism</keyword>
<comment type="catalytic activity">
    <reaction evidence="1">
        <text>a 1,2-diacyl-sn-glycero-3-phospho-(1D-myo-inositol-3,4,5-trisphosphate) + H2O = a 1,2-diacyl-sn-glycero-3-phospho-(1D-myo-inositol-4,5-bisphosphate) + phosphate</text>
        <dbReference type="Rhea" id="RHEA:25017"/>
        <dbReference type="ChEBI" id="CHEBI:15377"/>
        <dbReference type="ChEBI" id="CHEBI:43474"/>
        <dbReference type="ChEBI" id="CHEBI:57836"/>
        <dbReference type="ChEBI" id="CHEBI:58456"/>
        <dbReference type="EC" id="3.1.3.67"/>
    </reaction>
</comment>
<keyword evidence="3" id="KW-0378">Hydrolase</keyword>
<evidence type="ECO:0000256" key="1">
    <source>
        <dbReference type="ARBA" id="ARBA00000536"/>
    </source>
</evidence>
<dbReference type="PROSITE" id="PS00383">
    <property type="entry name" value="TYR_PHOSPHATASE_1"/>
    <property type="match status" value="1"/>
</dbReference>
<feature type="compositionally biased region" description="Low complexity" evidence="6">
    <location>
        <begin position="779"/>
        <end position="789"/>
    </location>
</feature>
<evidence type="ECO:0000259" key="7">
    <source>
        <dbReference type="PROSITE" id="PS50056"/>
    </source>
</evidence>
<dbReference type="GO" id="GO:0006629">
    <property type="term" value="P:lipid metabolic process"/>
    <property type="evidence" value="ECO:0007669"/>
    <property type="project" value="UniProtKB-KW"/>
</dbReference>
<evidence type="ECO:0000259" key="8">
    <source>
        <dbReference type="PROSITE" id="PS51181"/>
    </source>
</evidence>
<dbReference type="InterPro" id="IPR014020">
    <property type="entry name" value="Tensin_C2-dom"/>
</dbReference>
<dbReference type="SUPFAM" id="SSF52799">
    <property type="entry name" value="(Phosphotyrosine protein) phosphatases II"/>
    <property type="match status" value="1"/>
</dbReference>
<feature type="domain" description="Phosphatase tensin-type" evidence="8">
    <location>
        <begin position="262"/>
        <end position="441"/>
    </location>
</feature>
<dbReference type="GO" id="GO:0004721">
    <property type="term" value="F:phosphoprotein phosphatase activity"/>
    <property type="evidence" value="ECO:0007669"/>
    <property type="project" value="UniProtKB-KW"/>
</dbReference>
<keyword evidence="4" id="KW-0904">Protein phosphatase</keyword>
<feature type="region of interest" description="Disordered" evidence="6">
    <location>
        <begin position="683"/>
        <end position="710"/>
    </location>
</feature>
<keyword evidence="11" id="KW-1185">Reference proteome</keyword>
<evidence type="ECO:0000313" key="10">
    <source>
        <dbReference type="EMBL" id="GBG79959.1"/>
    </source>
</evidence>
<feature type="compositionally biased region" description="Gly residues" evidence="6">
    <location>
        <begin position="758"/>
        <end position="778"/>
    </location>
</feature>
<comment type="similarity">
    <text evidence="2">Belongs to the PTEN phosphatase protein family.</text>
</comment>
<evidence type="ECO:0000259" key="9">
    <source>
        <dbReference type="PROSITE" id="PS51182"/>
    </source>
</evidence>
<evidence type="ECO:0000256" key="4">
    <source>
        <dbReference type="ARBA" id="ARBA00022912"/>
    </source>
</evidence>
<dbReference type="InterPro" id="IPR029021">
    <property type="entry name" value="Prot-tyrosine_phosphatase-like"/>
</dbReference>
<feature type="region of interest" description="Disordered" evidence="6">
    <location>
        <begin position="585"/>
        <end position="671"/>
    </location>
</feature>
<feature type="region of interest" description="Disordered" evidence="6">
    <location>
        <begin position="1"/>
        <end position="39"/>
    </location>
</feature>
<evidence type="ECO:0000256" key="2">
    <source>
        <dbReference type="ARBA" id="ARBA00007881"/>
    </source>
</evidence>
<dbReference type="InterPro" id="IPR016130">
    <property type="entry name" value="Tyr_Pase_AS"/>
</dbReference>
<gene>
    <name evidence="10" type="ORF">CBR_g30221</name>
</gene>
<dbReference type="PROSITE" id="PS51182">
    <property type="entry name" value="C2_TENSIN"/>
    <property type="match status" value="1"/>
</dbReference>
<feature type="region of interest" description="Disordered" evidence="6">
    <location>
        <begin position="58"/>
        <end position="114"/>
    </location>
</feature>
<name>A0A388LCB8_CHABU</name>
<dbReference type="Pfam" id="PF22918">
    <property type="entry name" value="PTEN2_C2"/>
    <property type="match status" value="1"/>
</dbReference>